<accession>A0AAV0P429</accession>
<sequence>MTRWCKLVPAWVVFRDGRELQVRFQEEPNYKKILETEAIKRPMGSIMGTCTCGHQKKERRQETSHHLTNQQEPASKQAGIDGEK</sequence>
<evidence type="ECO:0000313" key="2">
    <source>
        <dbReference type="EMBL" id="CAI0465601.1"/>
    </source>
</evidence>
<reference evidence="2" key="1">
    <citation type="submission" date="2022-08" db="EMBL/GenBank/DDBJ databases">
        <authorList>
            <person name="Gutierrez-Valencia J."/>
        </authorList>
    </citation>
    <scope>NUCLEOTIDE SEQUENCE</scope>
</reference>
<keyword evidence="3" id="KW-1185">Reference proteome</keyword>
<protein>
    <submittedName>
        <fullName evidence="2">Uncharacterized protein</fullName>
    </submittedName>
</protein>
<evidence type="ECO:0000256" key="1">
    <source>
        <dbReference type="SAM" id="MobiDB-lite"/>
    </source>
</evidence>
<dbReference type="Proteomes" id="UP001154282">
    <property type="component" value="Unassembled WGS sequence"/>
</dbReference>
<evidence type="ECO:0000313" key="3">
    <source>
        <dbReference type="Proteomes" id="UP001154282"/>
    </source>
</evidence>
<organism evidence="2 3">
    <name type="scientific">Linum tenue</name>
    <dbReference type="NCBI Taxonomy" id="586396"/>
    <lineage>
        <taxon>Eukaryota</taxon>
        <taxon>Viridiplantae</taxon>
        <taxon>Streptophyta</taxon>
        <taxon>Embryophyta</taxon>
        <taxon>Tracheophyta</taxon>
        <taxon>Spermatophyta</taxon>
        <taxon>Magnoliopsida</taxon>
        <taxon>eudicotyledons</taxon>
        <taxon>Gunneridae</taxon>
        <taxon>Pentapetalae</taxon>
        <taxon>rosids</taxon>
        <taxon>fabids</taxon>
        <taxon>Malpighiales</taxon>
        <taxon>Linaceae</taxon>
        <taxon>Linum</taxon>
    </lineage>
</organism>
<dbReference type="EMBL" id="CAMGYJ010000008">
    <property type="protein sequence ID" value="CAI0465601.1"/>
    <property type="molecule type" value="Genomic_DNA"/>
</dbReference>
<name>A0AAV0P429_9ROSI</name>
<gene>
    <name evidence="2" type="ORF">LITE_LOCUS36685</name>
</gene>
<feature type="region of interest" description="Disordered" evidence="1">
    <location>
        <begin position="53"/>
        <end position="84"/>
    </location>
</feature>
<dbReference type="AlphaFoldDB" id="A0AAV0P429"/>
<comment type="caution">
    <text evidence="2">The sequence shown here is derived from an EMBL/GenBank/DDBJ whole genome shotgun (WGS) entry which is preliminary data.</text>
</comment>
<proteinExistence type="predicted"/>